<dbReference type="PANTHER" id="PTHR37229">
    <property type="entry name" value="6,7-DIMETHYL-8-RIBITYLLUMAZINE SYNTHASE"/>
    <property type="match status" value="1"/>
</dbReference>
<keyword evidence="2" id="KW-1185">Reference proteome</keyword>
<reference evidence="1 2" key="1">
    <citation type="submission" date="2014-04" db="EMBL/GenBank/DDBJ databases">
        <authorList>
            <consortium name="International Citrus Genome Consortium"/>
            <person name="Gmitter F."/>
            <person name="Chen C."/>
            <person name="Farmerie W."/>
            <person name="Harkins T."/>
            <person name="Desany B."/>
            <person name="Mohiuddin M."/>
            <person name="Kodira C."/>
            <person name="Borodovsky M."/>
            <person name="Lomsadze A."/>
            <person name="Burns P."/>
            <person name="Jenkins J."/>
            <person name="Prochnik S."/>
            <person name="Shu S."/>
            <person name="Chapman J."/>
            <person name="Pitluck S."/>
            <person name="Schmutz J."/>
            <person name="Rokhsar D."/>
        </authorList>
    </citation>
    <scope>NUCLEOTIDE SEQUENCE</scope>
</reference>
<proteinExistence type="predicted"/>
<organism evidence="1 2">
    <name type="scientific">Citrus sinensis</name>
    <name type="common">Sweet orange</name>
    <name type="synonym">Citrus aurantium var. sinensis</name>
    <dbReference type="NCBI Taxonomy" id="2711"/>
    <lineage>
        <taxon>Eukaryota</taxon>
        <taxon>Viridiplantae</taxon>
        <taxon>Streptophyta</taxon>
        <taxon>Embryophyta</taxon>
        <taxon>Tracheophyta</taxon>
        <taxon>Spermatophyta</taxon>
        <taxon>Magnoliopsida</taxon>
        <taxon>eudicotyledons</taxon>
        <taxon>Gunneridae</taxon>
        <taxon>Pentapetalae</taxon>
        <taxon>rosids</taxon>
        <taxon>malvids</taxon>
        <taxon>Sapindales</taxon>
        <taxon>Rutaceae</taxon>
        <taxon>Aurantioideae</taxon>
        <taxon>Citrus</taxon>
    </lineage>
</organism>
<dbReference type="PaxDb" id="2711-XP_006492704.1"/>
<evidence type="ECO:0000313" key="2">
    <source>
        <dbReference type="Proteomes" id="UP000027120"/>
    </source>
</evidence>
<evidence type="ECO:0000313" key="1">
    <source>
        <dbReference type="EMBL" id="KDO62991.1"/>
    </source>
</evidence>
<dbReference type="PANTHER" id="PTHR37229:SF2">
    <property type="entry name" value="6,7-DIMETHYL-8-RIBITYLLUMAZINE SYNTHASE"/>
    <property type="match status" value="1"/>
</dbReference>
<gene>
    <name evidence="1" type="ORF">CISIN_1g025764mg</name>
</gene>
<protein>
    <submittedName>
        <fullName evidence="1">Uncharacterized protein</fullName>
    </submittedName>
</protein>
<dbReference type="Proteomes" id="UP000027120">
    <property type="component" value="Unassembled WGS sequence"/>
</dbReference>
<dbReference type="OrthoDB" id="2020370at2759"/>
<name>A0A067FIF4_CITSI</name>
<dbReference type="AlphaFoldDB" id="A0A067FIF4"/>
<dbReference type="KEGG" id="cit:102624959"/>
<accession>A0A067FIF4</accession>
<dbReference type="eggNOG" id="ENOG502QQRW">
    <property type="taxonomic scope" value="Eukaryota"/>
</dbReference>
<sequence>MQLSTNFTASPFRSQNHLFNNLSPTSFLHKSLFLSRPTKTLQNLLFSNPKSSQKKLLRTSTINASLLEAPLLWAGRLCVYYALLKAGLAGSQANPLVSDLESGGVTGSEGADLGFSKWLENIKGKPDKEAADKRKLVSKWHPTTKGTLRRNYRVPSKSEGRRLLKAIASLLSDDDHFTDATSHKGCQIRRENAHGESVCCNNVRALFDELPTPHLVVEITPFPAGPLTEKDYVKAEKLERVLRSGPSI</sequence>
<dbReference type="EMBL" id="KK784915">
    <property type="protein sequence ID" value="KDO62991.1"/>
    <property type="molecule type" value="Genomic_DNA"/>
</dbReference>
<dbReference type="STRING" id="2711.A0A067FIF4"/>